<keyword evidence="3" id="KW-1015">Disulfide bond</keyword>
<feature type="compositionally biased region" description="Polar residues" evidence="5">
    <location>
        <begin position="1"/>
        <end position="10"/>
    </location>
</feature>
<feature type="domain" description="CHCH" evidence="6">
    <location>
        <begin position="26"/>
        <end position="60"/>
    </location>
</feature>
<keyword evidence="2" id="KW-0963">Cytoplasm</keyword>
<comment type="caution">
    <text evidence="7">The sequence shown here is derived from an EMBL/GenBank/DDBJ whole genome shotgun (WGS) entry which is preliminary data.</text>
</comment>
<dbReference type="GO" id="GO:0033617">
    <property type="term" value="P:mitochondrial respiratory chain complex IV assembly"/>
    <property type="evidence" value="ECO:0007669"/>
    <property type="project" value="TreeGrafter"/>
</dbReference>
<dbReference type="OrthoDB" id="268594at2759"/>
<name>A0A8S1K3W4_9CILI</name>
<dbReference type="PANTHER" id="PTHR21107:SF2">
    <property type="entry name" value="CYTOCHROME C OXIDASE ASSEMBLY PROTEIN COX19"/>
    <property type="match status" value="1"/>
</dbReference>
<organism evidence="7 8">
    <name type="scientific">Paramecium sonneborni</name>
    <dbReference type="NCBI Taxonomy" id="65129"/>
    <lineage>
        <taxon>Eukaryota</taxon>
        <taxon>Sar</taxon>
        <taxon>Alveolata</taxon>
        <taxon>Ciliophora</taxon>
        <taxon>Intramacronucleata</taxon>
        <taxon>Oligohymenophorea</taxon>
        <taxon>Peniculida</taxon>
        <taxon>Parameciidae</taxon>
        <taxon>Paramecium</taxon>
    </lineage>
</organism>
<dbReference type="Pfam" id="PF06747">
    <property type="entry name" value="CHCH"/>
    <property type="match status" value="1"/>
</dbReference>
<sequence length="117" mass="13793">MSNRSKQNASKGPDKGSFPLDHFHECDNEAKQYNVCIQKHENMPKRCRKYQVDYLQCRMNNGLMDKEDLSKLGLGPETSWESEEQEKQFLFDKINKMKTKAMEEVSRKQESSNKQQE</sequence>
<dbReference type="Proteomes" id="UP000692954">
    <property type="component" value="Unassembled WGS sequence"/>
</dbReference>
<dbReference type="PANTHER" id="PTHR21107">
    <property type="entry name" value="CYTOCHROME C OXIDASE ASSEMBLY PROTEIN COX19"/>
    <property type="match status" value="1"/>
</dbReference>
<gene>
    <name evidence="7" type="ORF">PSON_ATCC_30995.1.T0040068</name>
</gene>
<dbReference type="InterPro" id="IPR010625">
    <property type="entry name" value="CHCH"/>
</dbReference>
<proteinExistence type="inferred from homology"/>
<dbReference type="InterPro" id="IPR051383">
    <property type="entry name" value="COX19"/>
</dbReference>
<accession>A0A8S1K3W4</accession>
<keyword evidence="8" id="KW-1185">Reference proteome</keyword>
<comment type="subcellular location">
    <subcellularLocation>
        <location evidence="1">Cytoplasm</location>
    </subcellularLocation>
</comment>
<dbReference type="GO" id="GO:0005758">
    <property type="term" value="C:mitochondrial intermembrane space"/>
    <property type="evidence" value="ECO:0007669"/>
    <property type="project" value="TreeGrafter"/>
</dbReference>
<feature type="region of interest" description="Disordered" evidence="5">
    <location>
        <begin position="1"/>
        <end position="22"/>
    </location>
</feature>
<protein>
    <recommendedName>
        <fullName evidence="6">CHCH domain-containing protein</fullName>
    </recommendedName>
</protein>
<dbReference type="EMBL" id="CAJJDN010000004">
    <property type="protein sequence ID" value="CAD8049381.1"/>
    <property type="molecule type" value="Genomic_DNA"/>
</dbReference>
<evidence type="ECO:0000256" key="4">
    <source>
        <dbReference type="ARBA" id="ARBA00038223"/>
    </source>
</evidence>
<evidence type="ECO:0000256" key="1">
    <source>
        <dbReference type="ARBA" id="ARBA00004496"/>
    </source>
</evidence>
<dbReference type="AlphaFoldDB" id="A0A8S1K3W4"/>
<evidence type="ECO:0000313" key="8">
    <source>
        <dbReference type="Proteomes" id="UP000692954"/>
    </source>
</evidence>
<dbReference type="PROSITE" id="PS51808">
    <property type="entry name" value="CHCH"/>
    <property type="match status" value="1"/>
</dbReference>
<evidence type="ECO:0000256" key="5">
    <source>
        <dbReference type="SAM" id="MobiDB-lite"/>
    </source>
</evidence>
<evidence type="ECO:0000313" key="7">
    <source>
        <dbReference type="EMBL" id="CAD8049381.1"/>
    </source>
</evidence>
<reference evidence="7" key="1">
    <citation type="submission" date="2021-01" db="EMBL/GenBank/DDBJ databases">
        <authorList>
            <consortium name="Genoscope - CEA"/>
            <person name="William W."/>
        </authorList>
    </citation>
    <scope>NUCLEOTIDE SEQUENCE</scope>
</reference>
<evidence type="ECO:0000256" key="3">
    <source>
        <dbReference type="ARBA" id="ARBA00023157"/>
    </source>
</evidence>
<comment type="similarity">
    <text evidence="4">Belongs to the COX19 family.</text>
</comment>
<evidence type="ECO:0000259" key="6">
    <source>
        <dbReference type="Pfam" id="PF06747"/>
    </source>
</evidence>
<evidence type="ECO:0000256" key="2">
    <source>
        <dbReference type="ARBA" id="ARBA00022490"/>
    </source>
</evidence>